<comment type="caution">
    <text evidence="2">The sequence shown here is derived from an EMBL/GenBank/DDBJ whole genome shotgun (WGS) entry which is preliminary data.</text>
</comment>
<dbReference type="RefSeq" id="WP_045043130.1">
    <property type="nucleotide sequence ID" value="NZ_JZTB01000014.1"/>
</dbReference>
<feature type="domain" description="TfoX C-terminal" evidence="1">
    <location>
        <begin position="119"/>
        <end position="185"/>
    </location>
</feature>
<proteinExistence type="predicted"/>
<dbReference type="EMBL" id="PYOZ01000010">
    <property type="protein sequence ID" value="PSX44121.1"/>
    <property type="molecule type" value="Genomic_DNA"/>
</dbReference>
<evidence type="ECO:0000313" key="3">
    <source>
        <dbReference type="Proteomes" id="UP000240728"/>
    </source>
</evidence>
<protein>
    <recommendedName>
        <fullName evidence="1">TfoX C-terminal domain-containing protein</fullName>
    </recommendedName>
</protein>
<sequence>MNLTLVSAMRDITSYLSIDSSKIKANICMDGYSLSINNYFIGIISKDKFYISYPNDPSNVLFHDKNEYLHSNTGLFEVPEDDEIARNMVIAAYHNALASQNANAEDIEIRKVQIFDNELIEMLCKLNIKSHKMLSNIGTIATYHALKELNGEFTDIEHLFILDNAIDMRSSIFITNNRRTELVKKALI</sequence>
<gene>
    <name evidence="2" type="ORF">C0W53_15955</name>
</gene>
<keyword evidence="3" id="KW-1185">Reference proteome</keyword>
<accession>A0AAX0YTT2</accession>
<dbReference type="Proteomes" id="UP000240728">
    <property type="component" value="Unassembled WGS sequence"/>
</dbReference>
<dbReference type="Pfam" id="PF04994">
    <property type="entry name" value="TfoX_C"/>
    <property type="match status" value="1"/>
</dbReference>
<evidence type="ECO:0000313" key="2">
    <source>
        <dbReference type="EMBL" id="PSX44121.1"/>
    </source>
</evidence>
<evidence type="ECO:0000259" key="1">
    <source>
        <dbReference type="Pfam" id="PF04994"/>
    </source>
</evidence>
<dbReference type="InterPro" id="IPR007077">
    <property type="entry name" value="TfoX_C"/>
</dbReference>
<organism evidence="2 3">
    <name type="scientific">Photobacterium kishitanii</name>
    <dbReference type="NCBI Taxonomy" id="318456"/>
    <lineage>
        <taxon>Bacteria</taxon>
        <taxon>Pseudomonadati</taxon>
        <taxon>Pseudomonadota</taxon>
        <taxon>Gammaproteobacteria</taxon>
        <taxon>Vibrionales</taxon>
        <taxon>Vibrionaceae</taxon>
        <taxon>Photobacterium</taxon>
    </lineage>
</organism>
<dbReference type="Gene3D" id="1.10.150.20">
    <property type="entry name" value="5' to 3' exonuclease, C-terminal subdomain"/>
    <property type="match status" value="1"/>
</dbReference>
<dbReference type="AlphaFoldDB" id="A0AAX0YTT2"/>
<name>A0AAX0YTT2_9GAMM</name>
<reference evidence="2 3" key="1">
    <citation type="submission" date="2018-01" db="EMBL/GenBank/DDBJ databases">
        <title>Whole genome sequencing of Histamine producing bacteria.</title>
        <authorList>
            <person name="Butler K."/>
        </authorList>
    </citation>
    <scope>NUCLEOTIDE SEQUENCE [LARGE SCALE GENOMIC DNA]</scope>
    <source>
        <strain evidence="2 3">A1-4</strain>
    </source>
</reference>